<evidence type="ECO:0000259" key="2">
    <source>
        <dbReference type="Pfam" id="PF18329"/>
    </source>
</evidence>
<evidence type="ECO:0000313" key="3">
    <source>
        <dbReference type="EMBL" id="AYL95530.1"/>
    </source>
</evidence>
<dbReference type="RefSeq" id="WP_119411487.1">
    <property type="nucleotide sequence ID" value="NZ_CP032869.1"/>
</dbReference>
<dbReference type="Proteomes" id="UP000270046">
    <property type="component" value="Chromosome"/>
</dbReference>
<evidence type="ECO:0000256" key="1">
    <source>
        <dbReference type="SAM" id="SignalP"/>
    </source>
</evidence>
<dbReference type="GO" id="GO:0030247">
    <property type="term" value="F:polysaccharide binding"/>
    <property type="evidence" value="ECO:0007669"/>
    <property type="project" value="InterPro"/>
</dbReference>
<feature type="signal peptide" evidence="1">
    <location>
        <begin position="1"/>
        <end position="23"/>
    </location>
</feature>
<dbReference type="InterPro" id="IPR040475">
    <property type="entry name" value="SGBP_B_XBD"/>
</dbReference>
<sequence>MKKLNHYIKNSPLLLLLAAVVFMQYGCKKDASSSKGTPVITAIRNYVAHPGDSLLSSVGTGQWIVISGKNLRGALAINFDGVKGSFNDAWFSDTSAIALIPAVIAFPSVPSDKLNTIHYVTNHGETTFSFPIVAPAPTISGISNESANPGDSVRINGLSFFFVNSVVYGGINITGFKSSNDGTSLSLAVPSGITQTGGIVSVETKSGKAATVYAVHNFTAGVLNNYDNVNNFSWGSNTSNSSASYPGNTGYYGIMAASNVPAGDWSWWNGGRSININAAQWVPQANLKDTLSHYAVKFEISATKPWVNGSIQILKDYGSYAALYRPWKTATGATAAFTTKGWQTVTIPFSSFVDNKGFPAATLTDFLGATGAGGIEFQFINDGSSTVQTFEAAIDNIRVVRIK</sequence>
<gene>
    <name evidence="3" type="ORF">HYN43_009600</name>
</gene>
<dbReference type="Pfam" id="PF18329">
    <property type="entry name" value="SGBP_B_XBD"/>
    <property type="match status" value="1"/>
</dbReference>
<dbReference type="InterPro" id="IPR014756">
    <property type="entry name" value="Ig_E-set"/>
</dbReference>
<keyword evidence="4" id="KW-1185">Reference proteome</keyword>
<dbReference type="OrthoDB" id="660167at2"/>
<dbReference type="InterPro" id="IPR013783">
    <property type="entry name" value="Ig-like_fold"/>
</dbReference>
<dbReference type="Gene3D" id="2.60.120.430">
    <property type="entry name" value="Galactose-binding lectin"/>
    <property type="match status" value="1"/>
</dbReference>
<dbReference type="EMBL" id="CP032869">
    <property type="protein sequence ID" value="AYL95530.1"/>
    <property type="molecule type" value="Genomic_DNA"/>
</dbReference>
<dbReference type="SUPFAM" id="SSF81296">
    <property type="entry name" value="E set domains"/>
    <property type="match status" value="1"/>
</dbReference>
<proteinExistence type="predicted"/>
<organism evidence="3 4">
    <name type="scientific">Mucilaginibacter celer</name>
    <dbReference type="NCBI Taxonomy" id="2305508"/>
    <lineage>
        <taxon>Bacteria</taxon>
        <taxon>Pseudomonadati</taxon>
        <taxon>Bacteroidota</taxon>
        <taxon>Sphingobacteriia</taxon>
        <taxon>Sphingobacteriales</taxon>
        <taxon>Sphingobacteriaceae</taxon>
        <taxon>Mucilaginibacter</taxon>
    </lineage>
</organism>
<accession>A0A494VQJ6</accession>
<evidence type="ECO:0000313" key="4">
    <source>
        <dbReference type="Proteomes" id="UP000270046"/>
    </source>
</evidence>
<protein>
    <recommendedName>
        <fullName evidence="2">Surface glycan-binding protein B xyloglucan binding domain-containing protein</fullName>
    </recommendedName>
</protein>
<dbReference type="Gene3D" id="2.60.40.10">
    <property type="entry name" value="Immunoglobulins"/>
    <property type="match status" value="2"/>
</dbReference>
<feature type="domain" description="Surface glycan-binding protein B xyloglucan binding" evidence="2">
    <location>
        <begin position="219"/>
        <end position="401"/>
    </location>
</feature>
<feature type="chain" id="PRO_5019743619" description="Surface glycan-binding protein B xyloglucan binding domain-containing protein" evidence="1">
    <location>
        <begin position="24"/>
        <end position="403"/>
    </location>
</feature>
<name>A0A494VQJ6_9SPHI</name>
<dbReference type="AlphaFoldDB" id="A0A494VQJ6"/>
<dbReference type="KEGG" id="muh:HYN43_009600"/>
<keyword evidence="1" id="KW-0732">Signal</keyword>
<reference evidence="3 4" key="1">
    <citation type="submission" date="2018-10" db="EMBL/GenBank/DDBJ databases">
        <title>Genome sequencing of Mucilaginibacter sp. HYN0043.</title>
        <authorList>
            <person name="Kim M."/>
            <person name="Yi H."/>
        </authorList>
    </citation>
    <scope>NUCLEOTIDE SEQUENCE [LARGE SCALE GENOMIC DNA]</scope>
    <source>
        <strain evidence="3 4">HYN0043</strain>
    </source>
</reference>